<dbReference type="EMBL" id="QVNQ01000004">
    <property type="protein sequence ID" value="RFS84876.1"/>
    <property type="molecule type" value="Genomic_DNA"/>
</dbReference>
<name>A0A372GHN2_9ACTN</name>
<dbReference type="AlphaFoldDB" id="A0A372GHN2"/>
<accession>A0A372GHN2</accession>
<keyword evidence="3" id="KW-1185">Reference proteome</keyword>
<evidence type="ECO:0000256" key="1">
    <source>
        <dbReference type="SAM" id="MobiDB-lite"/>
    </source>
</evidence>
<protein>
    <submittedName>
        <fullName evidence="2">Uncharacterized protein</fullName>
    </submittedName>
</protein>
<feature type="region of interest" description="Disordered" evidence="1">
    <location>
        <begin position="1"/>
        <end position="34"/>
    </location>
</feature>
<evidence type="ECO:0000313" key="2">
    <source>
        <dbReference type="EMBL" id="RFS84876.1"/>
    </source>
</evidence>
<organism evidence="2 3">
    <name type="scientific">Actinomadura spongiicola</name>
    <dbReference type="NCBI Taxonomy" id="2303421"/>
    <lineage>
        <taxon>Bacteria</taxon>
        <taxon>Bacillati</taxon>
        <taxon>Actinomycetota</taxon>
        <taxon>Actinomycetes</taxon>
        <taxon>Streptosporangiales</taxon>
        <taxon>Thermomonosporaceae</taxon>
        <taxon>Actinomadura</taxon>
    </lineage>
</organism>
<evidence type="ECO:0000313" key="3">
    <source>
        <dbReference type="Proteomes" id="UP000262882"/>
    </source>
</evidence>
<reference evidence="2 3" key="1">
    <citation type="submission" date="2018-08" db="EMBL/GenBank/DDBJ databases">
        <title>Actinomadura spongicola sp. nov., isolated from marine sponge Leucetta chagosensis.</title>
        <authorList>
            <person name="Li L."/>
            <person name="Lin H.W."/>
        </authorList>
    </citation>
    <scope>NUCLEOTIDE SEQUENCE [LARGE SCALE GENOMIC DNA]</scope>
    <source>
        <strain evidence="2 3">LHW52907</strain>
    </source>
</reference>
<gene>
    <name evidence="2" type="ORF">D0T12_15295</name>
</gene>
<sequence length="87" mass="9949">MRRRGIACTIPPRPARPHTAAARRRRGRPRAFGPVDHRARHAVECGTDCLKHHRAVATRFDKPAVHHQSTLEITAINEWLHLLRDTP</sequence>
<dbReference type="Proteomes" id="UP000262882">
    <property type="component" value="Unassembled WGS sequence"/>
</dbReference>
<proteinExistence type="predicted"/>
<dbReference type="OrthoDB" id="4546548at2"/>
<comment type="caution">
    <text evidence="2">The sequence shown here is derived from an EMBL/GenBank/DDBJ whole genome shotgun (WGS) entry which is preliminary data.</text>
</comment>